<dbReference type="EMBL" id="MH183162">
    <property type="protein sequence ID" value="AWN07689.1"/>
    <property type="molecule type" value="Genomic_DNA"/>
</dbReference>
<protein>
    <submittedName>
        <fullName evidence="2">Uncharacterized protein</fullName>
    </submittedName>
</protein>
<dbReference type="RefSeq" id="YP_009801956.1">
    <property type="nucleotide sequence ID" value="NC_047977.1"/>
</dbReference>
<dbReference type="KEGG" id="vg:54992485"/>
<feature type="region of interest" description="Disordered" evidence="1">
    <location>
        <begin position="74"/>
        <end position="97"/>
    </location>
</feature>
<dbReference type="GeneID" id="54992485"/>
<evidence type="ECO:0000256" key="1">
    <source>
        <dbReference type="SAM" id="MobiDB-lite"/>
    </source>
</evidence>
<name>A0A2U8UU92_9CAUD</name>
<gene>
    <name evidence="2" type="primary">18</name>
    <name evidence="2" type="ORF">PBI_HENDRIX_18</name>
</gene>
<keyword evidence="3" id="KW-1185">Reference proteome</keyword>
<evidence type="ECO:0000313" key="2">
    <source>
        <dbReference type="EMBL" id="AWN07689.1"/>
    </source>
</evidence>
<reference evidence="3" key="1">
    <citation type="submission" date="2018-04" db="EMBL/GenBank/DDBJ databases">
        <authorList>
            <person name="Go L.Y."/>
            <person name="Mitchell J.A."/>
        </authorList>
    </citation>
    <scope>NUCLEOTIDE SEQUENCE [LARGE SCALE GENOMIC DNA]</scope>
</reference>
<proteinExistence type="predicted"/>
<accession>A0A2U8UU92</accession>
<dbReference type="Proteomes" id="UP000247284">
    <property type="component" value="Segment"/>
</dbReference>
<sequence>MTSPDISQPIDPKSTAWCGDCGFKAWGIWAHKKAGEHFAQFEHLGPQEGHIVYVNTPNTEEDDRKRDAAIARAEQVDRETEEALERKARTANASITRTDDGIAHLQVHEPFFPPVTRR</sequence>
<organism evidence="2 3">
    <name type="scientific">Microbacterium phage Hendrix</name>
    <dbReference type="NCBI Taxonomy" id="2182341"/>
    <lineage>
        <taxon>Viruses</taxon>
        <taxon>Duplodnaviria</taxon>
        <taxon>Heunggongvirae</taxon>
        <taxon>Uroviricota</taxon>
        <taxon>Caudoviricetes</taxon>
        <taxon>Rogerhendrixvirus</taxon>
        <taxon>Rogerhendrixvirus hendrix</taxon>
    </lineage>
</organism>
<evidence type="ECO:0000313" key="3">
    <source>
        <dbReference type="Proteomes" id="UP000247284"/>
    </source>
</evidence>
<feature type="compositionally biased region" description="Basic and acidic residues" evidence="1">
    <location>
        <begin position="74"/>
        <end position="88"/>
    </location>
</feature>